<keyword evidence="9" id="KW-1185">Reference proteome</keyword>
<gene>
    <name evidence="8" type="ORF">DFR67_11638</name>
</gene>
<evidence type="ECO:0000313" key="8">
    <source>
        <dbReference type="EMBL" id="PYE13484.1"/>
    </source>
</evidence>
<dbReference type="EMBL" id="QJSP01000016">
    <property type="protein sequence ID" value="PYE13484.1"/>
    <property type="molecule type" value="Genomic_DNA"/>
</dbReference>
<evidence type="ECO:0000256" key="5">
    <source>
        <dbReference type="ARBA" id="ARBA00023136"/>
    </source>
</evidence>
<name>A0A318RGJ7_WILLI</name>
<evidence type="ECO:0000313" key="9">
    <source>
        <dbReference type="Proteomes" id="UP000247591"/>
    </source>
</evidence>
<keyword evidence="2" id="KW-1003">Cell membrane</keyword>
<reference evidence="8 9" key="1">
    <citation type="submission" date="2018-06" db="EMBL/GenBank/DDBJ databases">
        <title>Genomic Encyclopedia of Type Strains, Phase IV (KMG-IV): sequencing the most valuable type-strain genomes for metagenomic binning, comparative biology and taxonomic classification.</title>
        <authorList>
            <person name="Goeker M."/>
        </authorList>
    </citation>
    <scope>NUCLEOTIDE SEQUENCE [LARGE SCALE GENOMIC DNA]</scope>
    <source>
        <strain evidence="8 9">DSM 45521</strain>
    </source>
</reference>
<dbReference type="AlphaFoldDB" id="A0A318RGJ7"/>
<dbReference type="SUPFAM" id="SSF52540">
    <property type="entry name" value="P-loop containing nucleoside triphosphate hydrolases"/>
    <property type="match status" value="1"/>
</dbReference>
<dbReference type="PANTHER" id="PTHR37937">
    <property type="entry name" value="CONJUGATIVE TRANSFER: DNA TRANSPORT"/>
    <property type="match status" value="1"/>
</dbReference>
<feature type="transmembrane region" description="Helical" evidence="6">
    <location>
        <begin position="87"/>
        <end position="111"/>
    </location>
</feature>
<dbReference type="OrthoDB" id="226701at2"/>
<dbReference type="Proteomes" id="UP000247591">
    <property type="component" value="Unassembled WGS sequence"/>
</dbReference>
<evidence type="ECO:0000256" key="2">
    <source>
        <dbReference type="ARBA" id="ARBA00022475"/>
    </source>
</evidence>
<feature type="domain" description="TraD/TraG TraM recognition site" evidence="7">
    <location>
        <begin position="435"/>
        <end position="547"/>
    </location>
</feature>
<feature type="transmembrane region" description="Helical" evidence="6">
    <location>
        <begin position="21"/>
        <end position="47"/>
    </location>
</feature>
<dbReference type="CDD" id="cd01127">
    <property type="entry name" value="TrwB_TraG_TraD_VirD4"/>
    <property type="match status" value="1"/>
</dbReference>
<dbReference type="InterPro" id="IPR032689">
    <property type="entry name" value="TraG-D_C"/>
</dbReference>
<dbReference type="RefSeq" id="WP_110471869.1">
    <property type="nucleotide sequence ID" value="NZ_QJSP01000016.1"/>
</dbReference>
<comment type="subcellular location">
    <subcellularLocation>
        <location evidence="1">Cell membrane</location>
        <topology evidence="1">Multi-pass membrane protein</topology>
    </subcellularLocation>
</comment>
<evidence type="ECO:0000259" key="7">
    <source>
        <dbReference type="Pfam" id="PF12696"/>
    </source>
</evidence>
<dbReference type="Gene3D" id="3.40.50.300">
    <property type="entry name" value="P-loop containing nucleotide triphosphate hydrolases"/>
    <property type="match status" value="1"/>
</dbReference>
<evidence type="ECO:0000256" key="6">
    <source>
        <dbReference type="SAM" id="Phobius"/>
    </source>
</evidence>
<proteinExistence type="predicted"/>
<accession>A0A318RGJ7</accession>
<dbReference type="InterPro" id="IPR051539">
    <property type="entry name" value="T4SS-coupling_protein"/>
</dbReference>
<protein>
    <submittedName>
        <fullName evidence="8">Type IV secretory pathway TraG/TraD family ATPase VirD4</fullName>
    </submittedName>
</protein>
<evidence type="ECO:0000256" key="1">
    <source>
        <dbReference type="ARBA" id="ARBA00004651"/>
    </source>
</evidence>
<dbReference type="GO" id="GO:0005886">
    <property type="term" value="C:plasma membrane"/>
    <property type="evidence" value="ECO:0007669"/>
    <property type="project" value="UniProtKB-SubCell"/>
</dbReference>
<organism evidence="8 9">
    <name type="scientific">Williamsia limnetica</name>
    <dbReference type="NCBI Taxonomy" id="882452"/>
    <lineage>
        <taxon>Bacteria</taxon>
        <taxon>Bacillati</taxon>
        <taxon>Actinomycetota</taxon>
        <taxon>Actinomycetes</taxon>
        <taxon>Mycobacteriales</taxon>
        <taxon>Nocardiaceae</taxon>
        <taxon>Williamsia</taxon>
    </lineage>
</organism>
<dbReference type="Pfam" id="PF12696">
    <property type="entry name" value="TraG-D_C"/>
    <property type="match status" value="1"/>
</dbReference>
<dbReference type="PANTHER" id="PTHR37937:SF1">
    <property type="entry name" value="CONJUGATIVE TRANSFER: DNA TRANSPORT"/>
    <property type="match status" value="1"/>
</dbReference>
<sequence length="606" mass="65778">MSTPGSRPTPTPPRTPIIAWWVWPLALAVFVATATIPFAGALSGLLAGHGFAWPSGPFGAGGYKAVFTSPADPAAAWPSQPVPGGPVLTWLMMIVCFVVAGALSGVGESIAQRRAQRKNGRHSGLGDDRELVRLQMNEKGAAEKARQDFGSLAERRPSSIDSAAAATYLGDNVIGGSPIFLQHRDCVLCFAQTGAGKTARLAVQRCWDAPGFLLATSTKRDLVEYTYKYRSAVGRVEIFDPENLIGHPHPMRWSLLSGCTDERVATRRAEAWVKAVPMGDTKDASFWQGKAQTLMRCYLYAAAAEGLGLEKVRAWVTNRRATQPLEILDIVNTSWAAELRQIVESEADSSEDMFHAVSTLVAPLSDPRLMAAVDTPAAESVDLADLVLGGPNTLYLLSDGTSGSVAPIVAVLASEVHHLLNRHSQRVPGRRLDPPARLVLDEVNTVAPIPGLPGMINDIGGRGISIWAFAHNRTQMHVRWGQTEGDLFINSAPVRIVLAGMTDDRHLEELSSLSGTIEEYEPITDPQHPPRLRTRRVLEKHEIRQLDSDHGLMITRGAAPFLVHLPTVFARKEWKREIAASTAAFEKVCPSTGEDPDTIAPVRRWA</sequence>
<evidence type="ECO:0000256" key="3">
    <source>
        <dbReference type="ARBA" id="ARBA00022692"/>
    </source>
</evidence>
<keyword evidence="3 6" id="KW-0812">Transmembrane</keyword>
<comment type="caution">
    <text evidence="8">The sequence shown here is derived from an EMBL/GenBank/DDBJ whole genome shotgun (WGS) entry which is preliminary data.</text>
</comment>
<keyword evidence="5 6" id="KW-0472">Membrane</keyword>
<keyword evidence="4 6" id="KW-1133">Transmembrane helix</keyword>
<evidence type="ECO:0000256" key="4">
    <source>
        <dbReference type="ARBA" id="ARBA00022989"/>
    </source>
</evidence>
<dbReference type="InterPro" id="IPR027417">
    <property type="entry name" value="P-loop_NTPase"/>
</dbReference>